<name>A0AAW6VIW4_9BACT</name>
<sequence>MNEKICEIITKLSKESQNQKLRLFAKLDLNTKLEIFDNHKIIFHTLKNIHKNKDTENSILSYCAFLLSLDNFQKNTTEETIKIIKFKKIKQPKARKKEKLLQYYPLIKQLKQANTSYRDISDYLLKYHKFKISYSTICKLCNKIEKGEIK</sequence>
<organism evidence="1 2">
    <name type="scientific">Aliarcobacter butzleri</name>
    <dbReference type="NCBI Taxonomy" id="28197"/>
    <lineage>
        <taxon>Bacteria</taxon>
        <taxon>Pseudomonadati</taxon>
        <taxon>Campylobacterota</taxon>
        <taxon>Epsilonproteobacteria</taxon>
        <taxon>Campylobacterales</taxon>
        <taxon>Arcobacteraceae</taxon>
        <taxon>Aliarcobacter</taxon>
    </lineage>
</organism>
<proteinExistence type="predicted"/>
<dbReference type="AlphaFoldDB" id="A0AAW6VIW4"/>
<protein>
    <submittedName>
        <fullName evidence="1">Uncharacterized protein</fullName>
    </submittedName>
</protein>
<dbReference type="Proteomes" id="UP001237501">
    <property type="component" value="Unassembled WGS sequence"/>
</dbReference>
<gene>
    <name evidence="1" type="ORF">PT517_10395</name>
</gene>
<reference evidence="1" key="2">
    <citation type="submission" date="2023-02" db="EMBL/GenBank/DDBJ databases">
        <authorList>
            <person name="Concha-Toloza M."/>
            <person name="Lopez-Cantillo M."/>
            <person name="Molina-Mora J."/>
            <person name="Collado L."/>
        </authorList>
    </citation>
    <scope>NUCLEOTIDE SEQUENCE</scope>
    <source>
        <strain evidence="1">FR1p153A2</strain>
    </source>
</reference>
<evidence type="ECO:0000313" key="2">
    <source>
        <dbReference type="Proteomes" id="UP001237501"/>
    </source>
</evidence>
<dbReference type="RefSeq" id="WP_151948052.1">
    <property type="nucleotide sequence ID" value="NZ_CABVRF010000033.1"/>
</dbReference>
<accession>A0AAW6VIW4</accession>
<reference evidence="1" key="1">
    <citation type="journal article" date="2023" name="Antibiotics">
        <title>Genomic Characterization of Antibiotic-Resistant Campylobacterales Isolated from Chilean Poultry Meat.</title>
        <authorList>
            <person name="Concha-Toloza M."/>
            <person name="Lopez-Cantillo M."/>
            <person name="Molina-Mora J.A."/>
            <person name="Collado L."/>
        </authorList>
    </citation>
    <scope>NUCLEOTIDE SEQUENCE</scope>
    <source>
        <strain evidence="1">FR1p153A2</strain>
    </source>
</reference>
<dbReference type="EMBL" id="JAQTJK010000015">
    <property type="protein sequence ID" value="MDK2042182.1"/>
    <property type="molecule type" value="Genomic_DNA"/>
</dbReference>
<comment type="caution">
    <text evidence="1">The sequence shown here is derived from an EMBL/GenBank/DDBJ whole genome shotgun (WGS) entry which is preliminary data.</text>
</comment>
<evidence type="ECO:0000313" key="1">
    <source>
        <dbReference type="EMBL" id="MDK2042182.1"/>
    </source>
</evidence>